<comment type="caution">
    <text evidence="2">The sequence shown here is derived from an EMBL/GenBank/DDBJ whole genome shotgun (WGS) entry which is preliminary data.</text>
</comment>
<accession>A0A244ES22</accession>
<dbReference type="OrthoDB" id="5295702at2"/>
<organism evidence="2 3">
    <name type="scientific">Pseudomonas syringae</name>
    <dbReference type="NCBI Taxonomy" id="317"/>
    <lineage>
        <taxon>Bacteria</taxon>
        <taxon>Pseudomonadati</taxon>
        <taxon>Pseudomonadota</taxon>
        <taxon>Gammaproteobacteria</taxon>
        <taxon>Pseudomonadales</taxon>
        <taxon>Pseudomonadaceae</taxon>
        <taxon>Pseudomonas</taxon>
    </lineage>
</organism>
<dbReference type="InterPro" id="IPR036291">
    <property type="entry name" value="NAD(P)-bd_dom_sf"/>
</dbReference>
<evidence type="ECO:0000259" key="1">
    <source>
        <dbReference type="Pfam" id="PF16363"/>
    </source>
</evidence>
<gene>
    <name evidence="2" type="ORF">BW686_10285</name>
</gene>
<dbReference type="InterPro" id="IPR016040">
    <property type="entry name" value="NAD(P)-bd_dom"/>
</dbReference>
<protein>
    <submittedName>
        <fullName evidence="2">GDP-6-deoxy-D-lyxo-4-hexulose reductase</fullName>
    </submittedName>
</protein>
<dbReference type="Proteomes" id="UP000195128">
    <property type="component" value="Unassembled WGS sequence"/>
</dbReference>
<proteinExistence type="predicted"/>
<dbReference type="RefSeq" id="WP_084916189.1">
    <property type="nucleotide sequence ID" value="NZ_JAHZNS010000012.1"/>
</dbReference>
<dbReference type="Gene3D" id="3.90.25.10">
    <property type="entry name" value="UDP-galactose 4-epimerase, domain 1"/>
    <property type="match status" value="1"/>
</dbReference>
<dbReference type="Pfam" id="PF16363">
    <property type="entry name" value="GDP_Man_Dehyd"/>
    <property type="match status" value="1"/>
</dbReference>
<dbReference type="SUPFAM" id="SSF51735">
    <property type="entry name" value="NAD(P)-binding Rossmann-fold domains"/>
    <property type="match status" value="1"/>
</dbReference>
<feature type="domain" description="NAD(P)-binding" evidence="1">
    <location>
        <begin position="5"/>
        <end position="306"/>
    </location>
</feature>
<evidence type="ECO:0000313" key="2">
    <source>
        <dbReference type="EMBL" id="OUM07305.1"/>
    </source>
</evidence>
<dbReference type="Gene3D" id="3.40.50.720">
    <property type="entry name" value="NAD(P)-binding Rossmann-like Domain"/>
    <property type="match status" value="1"/>
</dbReference>
<dbReference type="PANTHER" id="PTHR43000">
    <property type="entry name" value="DTDP-D-GLUCOSE 4,6-DEHYDRATASE-RELATED"/>
    <property type="match status" value="1"/>
</dbReference>
<name>A0A244ES22_PSESX</name>
<sequence length="319" mass="34634">MHRILITGANGFVGQKLCNMLRQAGHHVIALVSAESSLSAHANESVRCDIRDASGLEQTLSRTAPSHVVHLAAVTHVPTSFKDPVLTWQTNVMGSVNLLQALQRSAPEAFTLFVSSSEVYGESFKQGFALGEDSVCKPMNPYAASKLAAEAAFNESFRQGLKGVVVRPFNHIGARQSPDFATASFARQIALIEAGKQAPELKVGNLKAARDFLDVHDVCDAYITLLQRADTLEDWPRCLNICSGEPTRLETILAHLMALSTSTIEVKVDPERMRPSDIPSAFGDNSAIRNLTGWKPTTPLNETLADLLNDWRQAVTSTG</sequence>
<dbReference type="EMBL" id="MTSA01000007">
    <property type="protein sequence ID" value="OUM07305.1"/>
    <property type="molecule type" value="Genomic_DNA"/>
</dbReference>
<dbReference type="AlphaFoldDB" id="A0A244ES22"/>
<evidence type="ECO:0000313" key="3">
    <source>
        <dbReference type="Proteomes" id="UP000195128"/>
    </source>
</evidence>
<reference evidence="2 3" key="1">
    <citation type="submission" date="2017-01" db="EMBL/GenBank/DDBJ databases">
        <authorList>
            <person name="Mah S.A."/>
            <person name="Swanson W.J."/>
            <person name="Moy G.W."/>
            <person name="Vacquier V.D."/>
        </authorList>
    </citation>
    <scope>NUCLEOTIDE SEQUENCE [LARGE SCALE GENOMIC DNA]</scope>
    <source>
        <strain evidence="2">PDD-32b-74</strain>
    </source>
</reference>